<feature type="signal peptide" evidence="2">
    <location>
        <begin position="1"/>
        <end position="16"/>
    </location>
</feature>
<gene>
    <name evidence="3" type="ORF">ACFPZN_09925</name>
</gene>
<dbReference type="PROSITE" id="PS51257">
    <property type="entry name" value="PROKAR_LIPOPROTEIN"/>
    <property type="match status" value="1"/>
</dbReference>
<evidence type="ECO:0000313" key="3">
    <source>
        <dbReference type="EMBL" id="MFC5745924.1"/>
    </source>
</evidence>
<feature type="chain" id="PRO_5045338622" description="Lipoprotein" evidence="2">
    <location>
        <begin position="17"/>
        <end position="154"/>
    </location>
</feature>
<dbReference type="Proteomes" id="UP001596074">
    <property type="component" value="Unassembled WGS sequence"/>
</dbReference>
<comment type="caution">
    <text evidence="3">The sequence shown here is derived from an EMBL/GenBank/DDBJ whole genome shotgun (WGS) entry which is preliminary data.</text>
</comment>
<protein>
    <recommendedName>
        <fullName evidence="5">Lipoprotein</fullName>
    </recommendedName>
</protein>
<accession>A0ABW0ZRM7</accession>
<dbReference type="EMBL" id="JBHSON010000011">
    <property type="protein sequence ID" value="MFC5745924.1"/>
    <property type="molecule type" value="Genomic_DNA"/>
</dbReference>
<reference evidence="4" key="1">
    <citation type="journal article" date="2019" name="Int. J. Syst. Evol. Microbiol.">
        <title>The Global Catalogue of Microorganisms (GCM) 10K type strain sequencing project: providing services to taxonomists for standard genome sequencing and annotation.</title>
        <authorList>
            <consortium name="The Broad Institute Genomics Platform"/>
            <consortium name="The Broad Institute Genome Sequencing Center for Infectious Disease"/>
            <person name="Wu L."/>
            <person name="Ma J."/>
        </authorList>
    </citation>
    <scope>NUCLEOTIDE SEQUENCE [LARGE SCALE GENOMIC DNA]</scope>
    <source>
        <strain evidence="4">KCTC 42087</strain>
    </source>
</reference>
<organism evidence="3 4">
    <name type="scientific">Actinomadura rugatobispora</name>
    <dbReference type="NCBI Taxonomy" id="1994"/>
    <lineage>
        <taxon>Bacteria</taxon>
        <taxon>Bacillati</taxon>
        <taxon>Actinomycetota</taxon>
        <taxon>Actinomycetes</taxon>
        <taxon>Streptosporangiales</taxon>
        <taxon>Thermomonosporaceae</taxon>
        <taxon>Actinomadura</taxon>
    </lineage>
</organism>
<dbReference type="RefSeq" id="WP_378281547.1">
    <property type="nucleotide sequence ID" value="NZ_JBHSON010000011.1"/>
</dbReference>
<keyword evidence="2" id="KW-0732">Signal</keyword>
<evidence type="ECO:0000256" key="1">
    <source>
        <dbReference type="SAM" id="MobiDB-lite"/>
    </source>
</evidence>
<evidence type="ECO:0008006" key="5">
    <source>
        <dbReference type="Google" id="ProtNLM"/>
    </source>
</evidence>
<keyword evidence="4" id="KW-1185">Reference proteome</keyword>
<evidence type="ECO:0000313" key="4">
    <source>
        <dbReference type="Proteomes" id="UP001596074"/>
    </source>
</evidence>
<proteinExistence type="predicted"/>
<name>A0ABW0ZRM7_9ACTN</name>
<feature type="region of interest" description="Disordered" evidence="1">
    <location>
        <begin position="21"/>
        <end position="40"/>
    </location>
</feature>
<evidence type="ECO:0000256" key="2">
    <source>
        <dbReference type="SAM" id="SignalP"/>
    </source>
</evidence>
<sequence length="154" mass="16052">MTVSRVWILLTAGALAVAGCSDEPEAAPKPPAASAASASPSAKPTSAFCLDLELFRVGAVVYRGGVGRAVRGEEIDLDESRRQAGRTIAMGERMKASAPPDIAPQFTTALEALKTSSGRLKPGSEVRDVLDPVYGKQAQAAFDAVDKYECRAGS</sequence>